<dbReference type="Pfam" id="PF00266">
    <property type="entry name" value="Aminotran_5"/>
    <property type="match status" value="1"/>
</dbReference>
<protein>
    <submittedName>
        <fullName evidence="4">Unannotated protein</fullName>
    </submittedName>
</protein>
<keyword evidence="2" id="KW-0663">Pyridoxal phosphate</keyword>
<dbReference type="SUPFAM" id="SSF53383">
    <property type="entry name" value="PLP-dependent transferases"/>
    <property type="match status" value="1"/>
</dbReference>
<dbReference type="PROSITE" id="PS00595">
    <property type="entry name" value="AA_TRANSFER_CLASS_5"/>
    <property type="match status" value="1"/>
</dbReference>
<name>A0A6J6AUC1_9ZZZZ</name>
<sequence>MSLDVDRLRADTPGCEQVVHLNNAGAALPPKIVTEAVIKYLRLEASLGGYEAAEASTELLTDARSALAQILGVDSADIALSHSDTSAWSKSFWGLAFSGWFSPGGRVLVDPAMYNSHYFALLQAQERFGLSIETMRADADGIIDMDHLDSVLDSSVKMVTATHVGTHKGAVADVAKIGALTRPRGIPFFLDACQSAGQLPLDLSAIQCDVATGTGRKFLRGPRGTGWLFVREEWAERMQPPGVDGSSATWTSQNTLELLPRAQRFEEFETSYGAQIGLGVAVGYSAALGIDAISDRIAMLAERMRDGLREVGAEVHDGSGPQSGIVSFTLPSVDCDYLAGRLHLAGINLSVTRAAWTRLDMEKRGLTAAVRASPHAYNTEAEIDYLIHQVASVQNSGGS</sequence>
<evidence type="ECO:0000256" key="2">
    <source>
        <dbReference type="ARBA" id="ARBA00022898"/>
    </source>
</evidence>
<dbReference type="PANTHER" id="PTHR43586">
    <property type="entry name" value="CYSTEINE DESULFURASE"/>
    <property type="match status" value="1"/>
</dbReference>
<dbReference type="EMBL" id="CAEZSF010000013">
    <property type="protein sequence ID" value="CAB4530550.1"/>
    <property type="molecule type" value="Genomic_DNA"/>
</dbReference>
<feature type="domain" description="Aminotransferase class V" evidence="3">
    <location>
        <begin position="20"/>
        <end position="386"/>
    </location>
</feature>
<dbReference type="Gene3D" id="3.40.640.10">
    <property type="entry name" value="Type I PLP-dependent aspartate aminotransferase-like (Major domain)"/>
    <property type="match status" value="1"/>
</dbReference>
<dbReference type="AlphaFoldDB" id="A0A6J6AUC1"/>
<comment type="cofactor">
    <cofactor evidence="1">
        <name>pyridoxal 5'-phosphate</name>
        <dbReference type="ChEBI" id="CHEBI:597326"/>
    </cofactor>
</comment>
<dbReference type="InterPro" id="IPR000192">
    <property type="entry name" value="Aminotrans_V_dom"/>
</dbReference>
<dbReference type="PANTHER" id="PTHR43586:SF24">
    <property type="entry name" value="BLR4730 PROTEIN"/>
    <property type="match status" value="1"/>
</dbReference>
<organism evidence="4">
    <name type="scientific">freshwater metagenome</name>
    <dbReference type="NCBI Taxonomy" id="449393"/>
    <lineage>
        <taxon>unclassified sequences</taxon>
        <taxon>metagenomes</taxon>
        <taxon>ecological metagenomes</taxon>
    </lineage>
</organism>
<proteinExistence type="predicted"/>
<dbReference type="InterPro" id="IPR020578">
    <property type="entry name" value="Aminotrans_V_PyrdxlP_BS"/>
</dbReference>
<reference evidence="4" key="1">
    <citation type="submission" date="2020-05" db="EMBL/GenBank/DDBJ databases">
        <authorList>
            <person name="Chiriac C."/>
            <person name="Salcher M."/>
            <person name="Ghai R."/>
            <person name="Kavagutti S V."/>
        </authorList>
    </citation>
    <scope>NUCLEOTIDE SEQUENCE</scope>
</reference>
<accession>A0A6J6AUC1</accession>
<dbReference type="InterPro" id="IPR015421">
    <property type="entry name" value="PyrdxlP-dep_Trfase_major"/>
</dbReference>
<dbReference type="Gene3D" id="3.90.1150.10">
    <property type="entry name" value="Aspartate Aminotransferase, domain 1"/>
    <property type="match status" value="1"/>
</dbReference>
<gene>
    <name evidence="4" type="ORF">UFOPK1358_00265</name>
</gene>
<evidence type="ECO:0000313" key="4">
    <source>
        <dbReference type="EMBL" id="CAB4530550.1"/>
    </source>
</evidence>
<evidence type="ECO:0000256" key="1">
    <source>
        <dbReference type="ARBA" id="ARBA00001933"/>
    </source>
</evidence>
<dbReference type="InterPro" id="IPR015424">
    <property type="entry name" value="PyrdxlP-dep_Trfase"/>
</dbReference>
<evidence type="ECO:0000259" key="3">
    <source>
        <dbReference type="Pfam" id="PF00266"/>
    </source>
</evidence>
<dbReference type="InterPro" id="IPR015422">
    <property type="entry name" value="PyrdxlP-dep_Trfase_small"/>
</dbReference>